<reference evidence="1" key="2">
    <citation type="submission" date="2023-06" db="EMBL/GenBank/DDBJ databases">
        <authorList>
            <consortium name="Lawrence Berkeley National Laboratory"/>
            <person name="Mondo S.J."/>
            <person name="Hensen N."/>
            <person name="Bonometti L."/>
            <person name="Westerberg I."/>
            <person name="Brannstrom I.O."/>
            <person name="Guillou S."/>
            <person name="Cros-Aarteil S."/>
            <person name="Calhoun S."/>
            <person name="Haridas S."/>
            <person name="Kuo A."/>
            <person name="Pangilinan J."/>
            <person name="Riley R."/>
            <person name="Labutti K."/>
            <person name="Andreopoulos B."/>
            <person name="Lipzen A."/>
            <person name="Chen C."/>
            <person name="Yanf M."/>
            <person name="Daum C."/>
            <person name="Ng V."/>
            <person name="Clum A."/>
            <person name="Steindorff A."/>
            <person name="Ohm R."/>
            <person name="Martin F."/>
            <person name="Silar P."/>
            <person name="Natvig D."/>
            <person name="Lalanne C."/>
            <person name="Gautier V."/>
            <person name="Ament-Velasquez S.L."/>
            <person name="Kruys A."/>
            <person name="Hutchinson M.I."/>
            <person name="Powell A.J."/>
            <person name="Barry K."/>
            <person name="Miller A.N."/>
            <person name="Grigoriev I.V."/>
            <person name="Debuchy R."/>
            <person name="Gladieux P."/>
            <person name="Thoren M.H."/>
            <person name="Johannesson H."/>
        </authorList>
    </citation>
    <scope>NUCLEOTIDE SEQUENCE</scope>
    <source>
        <strain evidence="1">CBS 626.80</strain>
    </source>
</reference>
<sequence length="118" mass="14110">MSLSKSKLLCFLSIFPRWVFYAILFVRRKRYIEIQVGFSYLHEQRVKPMQCENRYLRQRGWLAHDEVDEVRESCYTSTFPRTLTLCNGTKHQISLVETCYRIASFRDLSLLCGMWQAT</sequence>
<comment type="caution">
    <text evidence="1">The sequence shown here is derived from an EMBL/GenBank/DDBJ whole genome shotgun (WGS) entry which is preliminary data.</text>
</comment>
<proteinExistence type="predicted"/>
<dbReference type="AlphaFoldDB" id="A0AAN6NPB3"/>
<protein>
    <submittedName>
        <fullName evidence="1">Uncharacterized protein</fullName>
    </submittedName>
</protein>
<evidence type="ECO:0000313" key="2">
    <source>
        <dbReference type="Proteomes" id="UP001303222"/>
    </source>
</evidence>
<keyword evidence="2" id="KW-1185">Reference proteome</keyword>
<name>A0AAN6NPB3_9PEZI</name>
<evidence type="ECO:0000313" key="1">
    <source>
        <dbReference type="EMBL" id="KAK3947723.1"/>
    </source>
</evidence>
<dbReference type="EMBL" id="MU859320">
    <property type="protein sequence ID" value="KAK3947723.1"/>
    <property type="molecule type" value="Genomic_DNA"/>
</dbReference>
<gene>
    <name evidence="1" type="ORF">QBC32DRAFT_77777</name>
</gene>
<organism evidence="1 2">
    <name type="scientific">Pseudoneurospora amorphoporcata</name>
    <dbReference type="NCBI Taxonomy" id="241081"/>
    <lineage>
        <taxon>Eukaryota</taxon>
        <taxon>Fungi</taxon>
        <taxon>Dikarya</taxon>
        <taxon>Ascomycota</taxon>
        <taxon>Pezizomycotina</taxon>
        <taxon>Sordariomycetes</taxon>
        <taxon>Sordariomycetidae</taxon>
        <taxon>Sordariales</taxon>
        <taxon>Sordariaceae</taxon>
        <taxon>Pseudoneurospora</taxon>
    </lineage>
</organism>
<dbReference type="Proteomes" id="UP001303222">
    <property type="component" value="Unassembled WGS sequence"/>
</dbReference>
<reference evidence="1" key="1">
    <citation type="journal article" date="2023" name="Mol. Phylogenet. Evol.">
        <title>Genome-scale phylogeny and comparative genomics of the fungal order Sordariales.</title>
        <authorList>
            <person name="Hensen N."/>
            <person name="Bonometti L."/>
            <person name="Westerberg I."/>
            <person name="Brannstrom I.O."/>
            <person name="Guillou S."/>
            <person name="Cros-Aarteil S."/>
            <person name="Calhoun S."/>
            <person name="Haridas S."/>
            <person name="Kuo A."/>
            <person name="Mondo S."/>
            <person name="Pangilinan J."/>
            <person name="Riley R."/>
            <person name="LaButti K."/>
            <person name="Andreopoulos B."/>
            <person name="Lipzen A."/>
            <person name="Chen C."/>
            <person name="Yan M."/>
            <person name="Daum C."/>
            <person name="Ng V."/>
            <person name="Clum A."/>
            <person name="Steindorff A."/>
            <person name="Ohm R.A."/>
            <person name="Martin F."/>
            <person name="Silar P."/>
            <person name="Natvig D.O."/>
            <person name="Lalanne C."/>
            <person name="Gautier V."/>
            <person name="Ament-Velasquez S.L."/>
            <person name="Kruys A."/>
            <person name="Hutchinson M.I."/>
            <person name="Powell A.J."/>
            <person name="Barry K."/>
            <person name="Miller A.N."/>
            <person name="Grigoriev I.V."/>
            <person name="Debuchy R."/>
            <person name="Gladieux P."/>
            <person name="Hiltunen Thoren M."/>
            <person name="Johannesson H."/>
        </authorList>
    </citation>
    <scope>NUCLEOTIDE SEQUENCE</scope>
    <source>
        <strain evidence="1">CBS 626.80</strain>
    </source>
</reference>
<accession>A0AAN6NPB3</accession>